<evidence type="ECO:0008006" key="4">
    <source>
        <dbReference type="Google" id="ProtNLM"/>
    </source>
</evidence>
<gene>
    <name evidence="2" type="ORF">SDRG_14376</name>
</gene>
<dbReference type="OMA" id="HNCATRR"/>
<organism evidence="2 3">
    <name type="scientific">Saprolegnia diclina (strain VS20)</name>
    <dbReference type="NCBI Taxonomy" id="1156394"/>
    <lineage>
        <taxon>Eukaryota</taxon>
        <taxon>Sar</taxon>
        <taxon>Stramenopiles</taxon>
        <taxon>Oomycota</taxon>
        <taxon>Saprolegniomycetes</taxon>
        <taxon>Saprolegniales</taxon>
        <taxon>Saprolegniaceae</taxon>
        <taxon>Saprolegnia</taxon>
    </lineage>
</organism>
<protein>
    <recommendedName>
        <fullName evidence="4">Sensor domain-containing protein</fullName>
    </recommendedName>
</protein>
<dbReference type="AlphaFoldDB" id="T0RDU8"/>
<feature type="transmembrane region" description="Helical" evidence="1">
    <location>
        <begin position="160"/>
        <end position="184"/>
    </location>
</feature>
<dbReference type="Proteomes" id="UP000030762">
    <property type="component" value="Unassembled WGS sequence"/>
</dbReference>
<keyword evidence="1" id="KW-0472">Membrane</keyword>
<dbReference type="GeneID" id="19955103"/>
<dbReference type="VEuPathDB" id="FungiDB:SDRG_14376"/>
<keyword evidence="1" id="KW-0812">Transmembrane</keyword>
<dbReference type="EMBL" id="JH767202">
    <property type="protein sequence ID" value="EQC27792.1"/>
    <property type="molecule type" value="Genomic_DNA"/>
</dbReference>
<name>T0RDU8_SAPDV</name>
<keyword evidence="1" id="KW-1133">Transmembrane helix</keyword>
<dbReference type="RefSeq" id="XP_008618722.1">
    <property type="nucleotide sequence ID" value="XM_008620500.1"/>
</dbReference>
<proteinExistence type="predicted"/>
<dbReference type="InParanoid" id="T0RDU8"/>
<dbReference type="OrthoDB" id="79466at2759"/>
<sequence length="270" mass="29195">MIKAASTKATEATPMHCAPTRYGATLLPMQKSGRRLRSFVWYCVTSPLQPFTWQLVVFHALHVLLAILSCPLVLVGTVASIALVPLCCLGLVVAKLLMRLVSYLTQLDVYLHNCATRRGSDCLLLEEDRDPYCRDRTRLATVSQASICLVGYYLLLKPPLALVCSLGALGVFGLSVATIAAPFVQSLQFEGVLLVGPPDAGTRLSMVMLGLLRLYVAVFLLHVSASCINATTKLVTSQYIDATSLGLAKADLASRGLIQGQQTMFYSTVL</sequence>
<evidence type="ECO:0000256" key="1">
    <source>
        <dbReference type="SAM" id="Phobius"/>
    </source>
</evidence>
<keyword evidence="3" id="KW-1185">Reference proteome</keyword>
<feature type="transmembrane region" description="Helical" evidence="1">
    <location>
        <begin position="39"/>
        <end position="57"/>
    </location>
</feature>
<evidence type="ECO:0000313" key="3">
    <source>
        <dbReference type="Proteomes" id="UP000030762"/>
    </source>
</evidence>
<feature type="transmembrane region" description="Helical" evidence="1">
    <location>
        <begin position="63"/>
        <end position="94"/>
    </location>
</feature>
<evidence type="ECO:0000313" key="2">
    <source>
        <dbReference type="EMBL" id="EQC27792.1"/>
    </source>
</evidence>
<feature type="transmembrane region" description="Helical" evidence="1">
    <location>
        <begin position="204"/>
        <end position="223"/>
    </location>
</feature>
<reference evidence="2 3" key="1">
    <citation type="submission" date="2012-04" db="EMBL/GenBank/DDBJ databases">
        <title>The Genome Sequence of Saprolegnia declina VS20.</title>
        <authorList>
            <consortium name="The Broad Institute Genome Sequencing Platform"/>
            <person name="Russ C."/>
            <person name="Nusbaum C."/>
            <person name="Tyler B."/>
            <person name="van West P."/>
            <person name="Dieguez-Uribeondo J."/>
            <person name="de Bruijn I."/>
            <person name="Tripathy S."/>
            <person name="Jiang R."/>
            <person name="Young S.K."/>
            <person name="Zeng Q."/>
            <person name="Gargeya S."/>
            <person name="Fitzgerald M."/>
            <person name="Haas B."/>
            <person name="Abouelleil A."/>
            <person name="Alvarado L."/>
            <person name="Arachchi H.M."/>
            <person name="Berlin A."/>
            <person name="Chapman S.B."/>
            <person name="Goldberg J."/>
            <person name="Griggs A."/>
            <person name="Gujja S."/>
            <person name="Hansen M."/>
            <person name="Howarth C."/>
            <person name="Imamovic A."/>
            <person name="Larimer J."/>
            <person name="McCowen C."/>
            <person name="Montmayeur A."/>
            <person name="Murphy C."/>
            <person name="Neiman D."/>
            <person name="Pearson M."/>
            <person name="Priest M."/>
            <person name="Roberts A."/>
            <person name="Saif S."/>
            <person name="Shea T."/>
            <person name="Sisk P."/>
            <person name="Sykes S."/>
            <person name="Wortman J."/>
            <person name="Nusbaum C."/>
            <person name="Birren B."/>
        </authorList>
    </citation>
    <scope>NUCLEOTIDE SEQUENCE [LARGE SCALE GENOMIC DNA]</scope>
    <source>
        <strain evidence="2 3">VS20</strain>
    </source>
</reference>
<accession>T0RDU8</accession>